<proteinExistence type="predicted"/>
<dbReference type="EMBL" id="BARW01004421">
    <property type="protein sequence ID" value="GAI62919.1"/>
    <property type="molecule type" value="Genomic_DNA"/>
</dbReference>
<sequence>MGTAGTRQYKINWLIGHISAAMKAGRIVDKEKLIGAFCIDLASSRKTAKEILRDLELAGRIKVLGNEIWTSEYYDLDDNLNIKHK</sequence>
<organism evidence="1">
    <name type="scientific">marine sediment metagenome</name>
    <dbReference type="NCBI Taxonomy" id="412755"/>
    <lineage>
        <taxon>unclassified sequences</taxon>
        <taxon>metagenomes</taxon>
        <taxon>ecological metagenomes</taxon>
    </lineage>
</organism>
<gene>
    <name evidence="1" type="ORF">S12H4_10374</name>
</gene>
<protein>
    <submittedName>
        <fullName evidence="1">Uncharacterized protein</fullName>
    </submittedName>
</protein>
<comment type="caution">
    <text evidence="1">The sequence shown here is derived from an EMBL/GenBank/DDBJ whole genome shotgun (WGS) entry which is preliminary data.</text>
</comment>
<name>X1S533_9ZZZZ</name>
<accession>X1S533</accession>
<evidence type="ECO:0000313" key="1">
    <source>
        <dbReference type="EMBL" id="GAI62919.1"/>
    </source>
</evidence>
<reference evidence="1" key="1">
    <citation type="journal article" date="2014" name="Front. Microbiol.">
        <title>High frequency of phylogenetically diverse reductive dehalogenase-homologous genes in deep subseafloor sedimentary metagenomes.</title>
        <authorList>
            <person name="Kawai M."/>
            <person name="Futagami T."/>
            <person name="Toyoda A."/>
            <person name="Takaki Y."/>
            <person name="Nishi S."/>
            <person name="Hori S."/>
            <person name="Arai W."/>
            <person name="Tsubouchi T."/>
            <person name="Morono Y."/>
            <person name="Uchiyama I."/>
            <person name="Ito T."/>
            <person name="Fujiyama A."/>
            <person name="Inagaki F."/>
            <person name="Takami H."/>
        </authorList>
    </citation>
    <scope>NUCLEOTIDE SEQUENCE</scope>
    <source>
        <strain evidence="1">Expedition CK06-06</strain>
    </source>
</reference>
<dbReference type="AlphaFoldDB" id="X1S533"/>